<dbReference type="SUPFAM" id="SSF47413">
    <property type="entry name" value="lambda repressor-like DNA-binding domains"/>
    <property type="match status" value="1"/>
</dbReference>
<evidence type="ECO:0000313" key="8">
    <source>
        <dbReference type="Proteomes" id="UP000034034"/>
    </source>
</evidence>
<dbReference type="SMART" id="SM00354">
    <property type="entry name" value="HTH_LACI"/>
    <property type="match status" value="1"/>
</dbReference>
<evidence type="ECO:0000259" key="6">
    <source>
        <dbReference type="PROSITE" id="PS50932"/>
    </source>
</evidence>
<dbReference type="PROSITE" id="PS50932">
    <property type="entry name" value="HTH_LACI_2"/>
    <property type="match status" value="1"/>
</dbReference>
<evidence type="ECO:0000256" key="2">
    <source>
        <dbReference type="ARBA" id="ARBA00023015"/>
    </source>
</evidence>
<dbReference type="Pfam" id="PF00356">
    <property type="entry name" value="LacI"/>
    <property type="match status" value="1"/>
</dbReference>
<keyword evidence="3" id="KW-0238">DNA-binding</keyword>
<keyword evidence="4" id="KW-0804">Transcription</keyword>
<dbReference type="SUPFAM" id="SSF53822">
    <property type="entry name" value="Periplasmic binding protein-like I"/>
    <property type="match status" value="1"/>
</dbReference>
<protein>
    <submittedName>
        <fullName evidence="7">Transcriptional regulator, LacI family</fullName>
    </submittedName>
</protein>
<feature type="domain" description="HTH lacI-type" evidence="6">
    <location>
        <begin position="1"/>
        <end position="53"/>
    </location>
</feature>
<dbReference type="CDD" id="cd01392">
    <property type="entry name" value="HTH_LacI"/>
    <property type="match status" value="1"/>
</dbReference>
<evidence type="ECO:0000256" key="5">
    <source>
        <dbReference type="SAM" id="MobiDB-lite"/>
    </source>
</evidence>
<keyword evidence="1" id="KW-0678">Repressor</keyword>
<evidence type="ECO:0000256" key="3">
    <source>
        <dbReference type="ARBA" id="ARBA00023125"/>
    </source>
</evidence>
<dbReference type="Gene3D" id="3.40.50.2300">
    <property type="match status" value="2"/>
</dbReference>
<evidence type="ECO:0000256" key="4">
    <source>
        <dbReference type="ARBA" id="ARBA00023163"/>
    </source>
</evidence>
<keyword evidence="2" id="KW-0805">Transcription regulation</keyword>
<dbReference type="GO" id="GO:0000976">
    <property type="term" value="F:transcription cis-regulatory region binding"/>
    <property type="evidence" value="ECO:0007669"/>
    <property type="project" value="TreeGrafter"/>
</dbReference>
<dbReference type="PATRIC" id="fig|408015.6.peg.295"/>
<gene>
    <name evidence="7" type="ORF">SXIM_02660</name>
</gene>
<organism evidence="7 8">
    <name type="scientific">Streptomyces xiamenensis</name>
    <dbReference type="NCBI Taxonomy" id="408015"/>
    <lineage>
        <taxon>Bacteria</taxon>
        <taxon>Bacillati</taxon>
        <taxon>Actinomycetota</taxon>
        <taxon>Actinomycetes</taxon>
        <taxon>Kitasatosporales</taxon>
        <taxon>Streptomycetaceae</taxon>
        <taxon>Streptomyces</taxon>
    </lineage>
</organism>
<dbReference type="AlphaFoldDB" id="A0A0F7FQH7"/>
<proteinExistence type="predicted"/>
<dbReference type="PANTHER" id="PTHR30146">
    <property type="entry name" value="LACI-RELATED TRANSCRIPTIONAL REPRESSOR"/>
    <property type="match status" value="1"/>
</dbReference>
<dbReference type="InterPro" id="IPR010982">
    <property type="entry name" value="Lambda_DNA-bd_dom_sf"/>
</dbReference>
<dbReference type="EMBL" id="CP009922">
    <property type="protein sequence ID" value="AKG41650.1"/>
    <property type="molecule type" value="Genomic_DNA"/>
</dbReference>
<dbReference type="Proteomes" id="UP000034034">
    <property type="component" value="Chromosome"/>
</dbReference>
<accession>A0A0F7FQH7</accession>
<sequence>MREVARLAGVSHQTVSRYFKADGTVHADLRARIGLAVEQLDYRPNLVARAMRNRHTGRLAFLLPHGTAVSSLEMLAGAQDEAHRAGYGVEVFTLDGTSRARAERALELADSGFYEGLLALTALPLDTRRASSGTPIVVTPHYDAHMRSIGELADAQAMAEIVTGLARQGHRRFLHLAGGYEHLSARRRRDVYLETIERLGLTSHAVIDCHWLAQRAREAVVALPADSGVTAVIAANDLLAAGAISGAVACGWRVPQDLSVTGWDNSPVGAAMPPALTTVFVDHDIIGRRVARQLLATLKGETPPRRTRRSPRSSGAPPPARPADPYGPAFAPDPRHVPGLRHPLPPRSLTGHAGGARGPVVRLMGAGGVRRGRSGPVRASDPPLPAVCPRRRFGARRRWGGRCGPRSAGRPVHSPCSAGNGGELYGGCGVLRAAAGDRGR</sequence>
<dbReference type="KEGG" id="sxi:SXIM_02660"/>
<dbReference type="Pfam" id="PF13377">
    <property type="entry name" value="Peripla_BP_3"/>
    <property type="match status" value="1"/>
</dbReference>
<dbReference type="STRING" id="408015.SXIM_02660"/>
<dbReference type="InterPro" id="IPR028082">
    <property type="entry name" value="Peripla_BP_I"/>
</dbReference>
<dbReference type="PANTHER" id="PTHR30146:SF148">
    <property type="entry name" value="HTH-TYPE TRANSCRIPTIONAL REPRESSOR PURR-RELATED"/>
    <property type="match status" value="1"/>
</dbReference>
<dbReference type="InterPro" id="IPR000843">
    <property type="entry name" value="HTH_LacI"/>
</dbReference>
<keyword evidence="8" id="KW-1185">Reference proteome</keyword>
<evidence type="ECO:0000256" key="1">
    <source>
        <dbReference type="ARBA" id="ARBA00022491"/>
    </source>
</evidence>
<dbReference type="Gene3D" id="1.10.260.40">
    <property type="entry name" value="lambda repressor-like DNA-binding domains"/>
    <property type="match status" value="1"/>
</dbReference>
<dbReference type="HOGENOM" id="CLU_037628_6_1_11"/>
<dbReference type="InterPro" id="IPR046335">
    <property type="entry name" value="LacI/GalR-like_sensor"/>
</dbReference>
<dbReference type="GO" id="GO:0003700">
    <property type="term" value="F:DNA-binding transcription factor activity"/>
    <property type="evidence" value="ECO:0007669"/>
    <property type="project" value="TreeGrafter"/>
</dbReference>
<feature type="region of interest" description="Disordered" evidence="5">
    <location>
        <begin position="296"/>
        <end position="359"/>
    </location>
</feature>
<reference evidence="7" key="1">
    <citation type="submission" date="2019-08" db="EMBL/GenBank/DDBJ databases">
        <title>Complete genome sequence of a mangrove-derived Streptomyces xiamenensis.</title>
        <authorList>
            <person name="Xu J."/>
        </authorList>
    </citation>
    <scope>NUCLEOTIDE SEQUENCE</scope>
    <source>
        <strain evidence="7">318</strain>
    </source>
</reference>
<name>A0A0F7FQH7_9ACTN</name>
<evidence type="ECO:0000313" key="7">
    <source>
        <dbReference type="EMBL" id="AKG41650.1"/>
    </source>
</evidence>